<name>A0A9P3LZX7_9FUNG</name>
<feature type="repeat" description="TPR" evidence="1">
    <location>
        <begin position="52"/>
        <end position="85"/>
    </location>
</feature>
<dbReference type="PANTHER" id="PTHR13318">
    <property type="entry name" value="PARTNER OF PAIRED, ISOFORM B-RELATED"/>
    <property type="match status" value="1"/>
</dbReference>
<dbReference type="PANTHER" id="PTHR13318:SF190">
    <property type="entry name" value="PARTNER OF PAIRED, ISOFORM B"/>
    <property type="match status" value="1"/>
</dbReference>
<dbReference type="Proteomes" id="UP000827284">
    <property type="component" value="Unassembled WGS sequence"/>
</dbReference>
<dbReference type="SUPFAM" id="SSF52047">
    <property type="entry name" value="RNI-like"/>
    <property type="match status" value="1"/>
</dbReference>
<reference evidence="4" key="1">
    <citation type="submission" date="2021-11" db="EMBL/GenBank/DDBJ databases">
        <authorList>
            <person name="Herlambang A."/>
            <person name="Guo Y."/>
            <person name="Takashima Y."/>
            <person name="Nishizawa T."/>
        </authorList>
    </citation>
    <scope>NUCLEOTIDE SEQUENCE</scope>
    <source>
        <strain evidence="4">E1425</strain>
    </source>
</reference>
<evidence type="ECO:0000256" key="2">
    <source>
        <dbReference type="SAM" id="MobiDB-lite"/>
    </source>
</evidence>
<sequence length="644" mass="71864">MNPVKAALQNKQQRPTPYRRPVAALQPPTAKSRSPPAASSTSASPPTDTIPVNDLVQLARKSFSSREYDVALQLLSQALVLAPQNINLLDSRAACLEKMTKLGDALIDAKAMIRMHPHDPKGYLRAGKILRMQQNFRTATKLFVAGVERSTKGSQDYETLVRMATEMTARMENIEKREAQILDPMDRLPLELIMIIFGSLTFAERVQRLRVSKKWMKYLNSVNHFWFSIELARRIPTLMHIPDHAKYIPIQLDLEKNYMVTNKTVLGLIQNIRPRALWLGCAQECTGALLTQMTKINRTSSLETFSLRLNHKIESQIFSRFWSVTPKLRSLDLHGCSGVSDGVVQAVLTRCPLLEELDISDCPVSESCMTSQSSTQPPIFTMKRLIIGRWENQVSKAGIDGMVARFPNLETLDMRLVRVQGIAALENLSELKGLKHLYTDSLETSGDEATQIIIQKWVEGIPNLESLQMSACKGLSDMCLYYMAAGTGAPNSTRTGWSHSMRMINFSLSPYLTNAGLGVMATHPLPKLHTLILNKCGRLDEPGLLMLLSSSGGELCRLEFGGYRKVSDRLMTALRDHCPKITFLHLANSGELTGSGLLTLVQARGQGLVRICVDNCPQMRRDAVERAGEILGDWSRVAFRNSFP</sequence>
<dbReference type="SUPFAM" id="SSF81383">
    <property type="entry name" value="F-box domain"/>
    <property type="match status" value="1"/>
</dbReference>
<feature type="region of interest" description="Disordered" evidence="2">
    <location>
        <begin position="1"/>
        <end position="50"/>
    </location>
</feature>
<dbReference type="PROSITE" id="PS50181">
    <property type="entry name" value="FBOX"/>
    <property type="match status" value="1"/>
</dbReference>
<dbReference type="InterPro" id="IPR001810">
    <property type="entry name" value="F-box_dom"/>
</dbReference>
<evidence type="ECO:0000256" key="1">
    <source>
        <dbReference type="PROSITE-ProRule" id="PRU00339"/>
    </source>
</evidence>
<reference evidence="4" key="2">
    <citation type="journal article" date="2022" name="Microbiol. Resour. Announc.">
        <title>Whole-Genome Sequence of Entomortierella parvispora E1425, a Mucoromycotan Fungus Associated with Burkholderiaceae-Related Endosymbiotic Bacteria.</title>
        <authorList>
            <person name="Herlambang A."/>
            <person name="Guo Y."/>
            <person name="Takashima Y."/>
            <person name="Narisawa K."/>
            <person name="Ohta H."/>
            <person name="Nishizawa T."/>
        </authorList>
    </citation>
    <scope>NUCLEOTIDE SEQUENCE</scope>
    <source>
        <strain evidence="4">E1425</strain>
    </source>
</reference>
<dbReference type="Gene3D" id="1.25.40.10">
    <property type="entry name" value="Tetratricopeptide repeat domain"/>
    <property type="match status" value="1"/>
</dbReference>
<dbReference type="InterPro" id="IPR006553">
    <property type="entry name" value="Leu-rich_rpt_Cys-con_subtyp"/>
</dbReference>
<protein>
    <submittedName>
        <fullName evidence="4">F-box/TPR repeat protein Pof3</fullName>
    </submittedName>
</protein>
<dbReference type="InterPro" id="IPR019734">
    <property type="entry name" value="TPR_rpt"/>
</dbReference>
<dbReference type="InterPro" id="IPR036047">
    <property type="entry name" value="F-box-like_dom_sf"/>
</dbReference>
<feature type="compositionally biased region" description="Low complexity" evidence="2">
    <location>
        <begin position="27"/>
        <end position="49"/>
    </location>
</feature>
<dbReference type="SMART" id="SM00367">
    <property type="entry name" value="LRR_CC"/>
    <property type="match status" value="5"/>
</dbReference>
<gene>
    <name evidence="4" type="ORF">EMPS_09078</name>
</gene>
<keyword evidence="5" id="KW-1185">Reference proteome</keyword>
<keyword evidence="1" id="KW-0802">TPR repeat</keyword>
<evidence type="ECO:0000313" key="5">
    <source>
        <dbReference type="Proteomes" id="UP000827284"/>
    </source>
</evidence>
<comment type="caution">
    <text evidence="4">The sequence shown here is derived from an EMBL/GenBank/DDBJ whole genome shotgun (WGS) entry which is preliminary data.</text>
</comment>
<proteinExistence type="predicted"/>
<dbReference type="InterPro" id="IPR032675">
    <property type="entry name" value="LRR_dom_sf"/>
</dbReference>
<evidence type="ECO:0000313" key="4">
    <source>
        <dbReference type="EMBL" id="GJJ76719.1"/>
    </source>
</evidence>
<organism evidence="4 5">
    <name type="scientific">Entomortierella parvispora</name>
    <dbReference type="NCBI Taxonomy" id="205924"/>
    <lineage>
        <taxon>Eukaryota</taxon>
        <taxon>Fungi</taxon>
        <taxon>Fungi incertae sedis</taxon>
        <taxon>Mucoromycota</taxon>
        <taxon>Mortierellomycotina</taxon>
        <taxon>Mortierellomycetes</taxon>
        <taxon>Mortierellales</taxon>
        <taxon>Mortierellaceae</taxon>
        <taxon>Entomortierella</taxon>
    </lineage>
</organism>
<dbReference type="OrthoDB" id="2218971at2759"/>
<dbReference type="PROSITE" id="PS50005">
    <property type="entry name" value="TPR"/>
    <property type="match status" value="1"/>
</dbReference>
<dbReference type="Gene3D" id="3.80.10.10">
    <property type="entry name" value="Ribonuclease Inhibitor"/>
    <property type="match status" value="2"/>
</dbReference>
<dbReference type="EMBL" id="BQFW01000012">
    <property type="protein sequence ID" value="GJJ76719.1"/>
    <property type="molecule type" value="Genomic_DNA"/>
</dbReference>
<accession>A0A9P3LZX7</accession>
<feature type="domain" description="F-box" evidence="3">
    <location>
        <begin position="182"/>
        <end position="229"/>
    </location>
</feature>
<dbReference type="AlphaFoldDB" id="A0A9P3LZX7"/>
<evidence type="ECO:0000259" key="3">
    <source>
        <dbReference type="PROSITE" id="PS50181"/>
    </source>
</evidence>
<dbReference type="GO" id="GO:0019005">
    <property type="term" value="C:SCF ubiquitin ligase complex"/>
    <property type="evidence" value="ECO:0007669"/>
    <property type="project" value="TreeGrafter"/>
</dbReference>
<dbReference type="SUPFAM" id="SSF48452">
    <property type="entry name" value="TPR-like"/>
    <property type="match status" value="1"/>
</dbReference>
<dbReference type="InterPro" id="IPR011990">
    <property type="entry name" value="TPR-like_helical_dom_sf"/>
</dbReference>
<dbReference type="GO" id="GO:0031146">
    <property type="term" value="P:SCF-dependent proteasomal ubiquitin-dependent protein catabolic process"/>
    <property type="evidence" value="ECO:0007669"/>
    <property type="project" value="TreeGrafter"/>
</dbReference>